<dbReference type="GO" id="GO:0005524">
    <property type="term" value="F:ATP binding"/>
    <property type="evidence" value="ECO:0007669"/>
    <property type="project" value="UniProtKB-KW"/>
</dbReference>
<proteinExistence type="inferred from homology"/>
<evidence type="ECO:0000313" key="5">
    <source>
        <dbReference type="Proteomes" id="UP000005239"/>
    </source>
</evidence>
<accession>A0A2A6CZL2</accession>
<dbReference type="GO" id="GO:0005886">
    <property type="term" value="C:plasma membrane"/>
    <property type="evidence" value="ECO:0000318"/>
    <property type="project" value="GO_Central"/>
</dbReference>
<evidence type="ECO:0000256" key="1">
    <source>
        <dbReference type="ARBA" id="ARBA00007381"/>
    </source>
</evidence>
<dbReference type="EnsemblMetazoa" id="PPA38507.1">
    <property type="protein sequence ID" value="PPA38507.1"/>
    <property type="gene ID" value="WBGene00276876"/>
</dbReference>
<dbReference type="OrthoDB" id="2430612at2759"/>
<reference evidence="4" key="2">
    <citation type="submission" date="2022-06" db="UniProtKB">
        <authorList>
            <consortium name="EnsemblMetazoa"/>
        </authorList>
    </citation>
    <scope>IDENTIFICATION</scope>
    <source>
        <strain evidence="4">PS312</strain>
    </source>
</reference>
<dbReference type="SUPFAM" id="SSF100920">
    <property type="entry name" value="Heat shock protein 70kD (HSP70), peptide-binding domain"/>
    <property type="match status" value="1"/>
</dbReference>
<dbReference type="GO" id="GO:0006950">
    <property type="term" value="P:response to stress"/>
    <property type="evidence" value="ECO:0007669"/>
    <property type="project" value="UniProtKB-ARBA"/>
</dbReference>
<dbReference type="GO" id="GO:0044183">
    <property type="term" value="F:protein folding chaperone"/>
    <property type="evidence" value="ECO:0000318"/>
    <property type="project" value="GO_Central"/>
</dbReference>
<dbReference type="GO" id="GO:0005634">
    <property type="term" value="C:nucleus"/>
    <property type="evidence" value="ECO:0000318"/>
    <property type="project" value="GO_Central"/>
</dbReference>
<dbReference type="FunFam" id="3.90.640.10:FF:000029">
    <property type="entry name" value="Heat shock protein 110"/>
    <property type="match status" value="1"/>
</dbReference>
<keyword evidence="5" id="KW-1185">Reference proteome</keyword>
<dbReference type="PROSITE" id="PS01036">
    <property type="entry name" value="HSP70_3"/>
    <property type="match status" value="1"/>
</dbReference>
<dbReference type="PANTHER" id="PTHR19375">
    <property type="entry name" value="HEAT SHOCK PROTEIN 70KDA"/>
    <property type="match status" value="1"/>
</dbReference>
<dbReference type="Pfam" id="PF00012">
    <property type="entry name" value="HSP70"/>
    <property type="match status" value="1"/>
</dbReference>
<dbReference type="PROSITE" id="PS00297">
    <property type="entry name" value="HSP70_1"/>
    <property type="match status" value="1"/>
</dbReference>
<gene>
    <name evidence="4" type="primary">WBGene00276876</name>
</gene>
<accession>A0A8R1UR81</accession>
<dbReference type="GO" id="GO:0016887">
    <property type="term" value="F:ATP hydrolysis activity"/>
    <property type="evidence" value="ECO:0000318"/>
    <property type="project" value="GO_Central"/>
</dbReference>
<dbReference type="GO" id="GO:0005737">
    <property type="term" value="C:cytoplasm"/>
    <property type="evidence" value="ECO:0000318"/>
    <property type="project" value="GO_Central"/>
</dbReference>
<protein>
    <submittedName>
        <fullName evidence="4">Uncharacterized protein</fullName>
    </submittedName>
</protein>
<dbReference type="PROSITE" id="PS00329">
    <property type="entry name" value="HSP70_2"/>
    <property type="match status" value="1"/>
</dbReference>
<dbReference type="InterPro" id="IPR013126">
    <property type="entry name" value="Hsp_70_fam"/>
</dbReference>
<dbReference type="Gene3D" id="3.30.30.30">
    <property type="match status" value="1"/>
</dbReference>
<reference evidence="5" key="1">
    <citation type="journal article" date="2008" name="Nat. Genet.">
        <title>The Pristionchus pacificus genome provides a unique perspective on nematode lifestyle and parasitism.</title>
        <authorList>
            <person name="Dieterich C."/>
            <person name="Clifton S.W."/>
            <person name="Schuster L.N."/>
            <person name="Chinwalla A."/>
            <person name="Delehaunty K."/>
            <person name="Dinkelacker I."/>
            <person name="Fulton L."/>
            <person name="Fulton R."/>
            <person name="Godfrey J."/>
            <person name="Minx P."/>
            <person name="Mitreva M."/>
            <person name="Roeseler W."/>
            <person name="Tian H."/>
            <person name="Witte H."/>
            <person name="Yang S.P."/>
            <person name="Wilson R.K."/>
            <person name="Sommer R.J."/>
        </authorList>
    </citation>
    <scope>NUCLEOTIDE SEQUENCE [LARGE SCALE GENOMIC DNA]</scope>
    <source>
        <strain evidence="5">PS312</strain>
    </source>
</reference>
<dbReference type="CDD" id="cd24028">
    <property type="entry name" value="ASKHA_NBD_HSP70_HSPA1-like"/>
    <property type="match status" value="1"/>
</dbReference>
<organism evidence="4 5">
    <name type="scientific">Pristionchus pacificus</name>
    <name type="common">Parasitic nematode worm</name>
    <dbReference type="NCBI Taxonomy" id="54126"/>
    <lineage>
        <taxon>Eukaryota</taxon>
        <taxon>Metazoa</taxon>
        <taxon>Ecdysozoa</taxon>
        <taxon>Nematoda</taxon>
        <taxon>Chromadorea</taxon>
        <taxon>Rhabditida</taxon>
        <taxon>Rhabditina</taxon>
        <taxon>Diplogasteromorpha</taxon>
        <taxon>Diplogasteroidea</taxon>
        <taxon>Neodiplogasteridae</taxon>
        <taxon>Pristionchus</taxon>
    </lineage>
</organism>
<dbReference type="GO" id="GO:0005829">
    <property type="term" value="C:cytosol"/>
    <property type="evidence" value="ECO:0000318"/>
    <property type="project" value="GO_Central"/>
</dbReference>
<evidence type="ECO:0000313" key="4">
    <source>
        <dbReference type="EnsemblMetazoa" id="PPA38507.1"/>
    </source>
</evidence>
<evidence type="ECO:0000256" key="2">
    <source>
        <dbReference type="ARBA" id="ARBA00022741"/>
    </source>
</evidence>
<keyword evidence="3" id="KW-0067">ATP-binding</keyword>
<dbReference type="InterPro" id="IPR018181">
    <property type="entry name" value="Heat_shock_70_CS"/>
</dbReference>
<dbReference type="Gene3D" id="3.30.420.40">
    <property type="match status" value="2"/>
</dbReference>
<evidence type="ECO:0000256" key="3">
    <source>
        <dbReference type="ARBA" id="ARBA00022840"/>
    </source>
</evidence>
<keyword evidence="2" id="KW-0547">Nucleotide-binding</keyword>
<dbReference type="InterPro" id="IPR029047">
    <property type="entry name" value="HSP70_peptide-bd_sf"/>
</dbReference>
<dbReference type="Proteomes" id="UP000005239">
    <property type="component" value="Unassembled WGS sequence"/>
</dbReference>
<dbReference type="GO" id="GO:0042026">
    <property type="term" value="P:protein refolding"/>
    <property type="evidence" value="ECO:0000318"/>
    <property type="project" value="GO_Central"/>
</dbReference>
<sequence length="1648" mass="188068">MPPRAIGIDLGTTFSCVAYMKNDNRVEVIENSYGNKITPSVVHFGSTFKEVGEAAQERRAVDPRNTVFQIKRFMGRCATDVEITKRPYPFEILANRKGDAAIRVTPIDGDGSKQFCPEQISSYLLRYMLALARKKIGEDIKDAVITVPANFNNAQRQATKDAGEMAGLNVLRIINEPTAAALAYGFGMNSERKKTVLVYDLGGGTFDVSIVRSKGLGEEVLSTAGVTDLGGEDFDRRLFEHATAELKSRGITVALDEEFGLYKSCEEAKKTLSVMDNAKITLYKNGDGHSVEVTREEFEQLCIDLFEKTIDCMEDAIEQAGVDKLSIDDIVLVGGSSRIPKVQEMVREFFGDKELKFNIPPDHAVACGAAILAESLSSNLERDRSSIRGAVTLADVLPHSLGTNLTHDRMSVILKRNLQYPVSNTSHYCNAGDNLTEMIFKILEGEHAQYSKNKELGECRIGVQEKNVGENRVQATFSVDANGILSVNLKDEDTFKESSLKVQTSKLTDSERMAMVRNARKEEENEEMERANFEARTHFADAIMAAKKSVHKTDSADKKSELKRLIENEEEWFKTRKNSTNDDYTMRSNYSSMTRGVAECNGRTAEDLRLHAEKAAFEGQTLRTFFNSLQARTIHKLSPETRLFAEICYEKKLVHCVSTALIECASSEEGKEKAKEIASSDESKNLKLAWKPLFDCCSQLLRGHKLEATNARLSRLSDHWSKSKEGEAQIRRMKEVVQHVLYNSVDRAKSVCSEIMDWIDLYSIHDVPMETLRSVKESPIGDGKISMVVVDKSETFSEAESFLLREVETDAKIHVILGNEDDGVKFYKRICHRFSSWGVQLNWKNREYGRISSPKIVIGSRDHFASQYTGTRSKALTSAVMIHAESKLEDSFNHRFEQGNLDEYLAKLFVVTTITMNHFDEMKEVTVHRSDTLLKMMRSWPAENQVLNEVTVVDLWNKSYKTYGSPLNRMHFLQDLRSYSQDAIAEKMKEFKVPSHLQRHVERHSSTFVQTSIAARNAEFGQDYVLYSERSSGKLELKIRLKKQTTDGSFGLQQFLELRHGCAMTSYRVSNVVVAASALIESYDRVLIVQRSNPFRQRPKDLNVSLTTWRKETRKPNNYSSSILEFPFTIGTDAKIYTNSLMIVVCSTNQLLDETFKFLKGMSGINVSICETPLGILNESSKHPLETLVVCTSSACFEGWSFVPRTRDKLTIYVYHHRLDTAALEIACDHAKPLEVQSFTCDLDTLKQLNISRVTESNWWSSISYRLAGRSRYYEPEELIERYRKIDDINDLIEAKKLIHMKIRQITSTAKVRNMISYLELSSFVRFLRNCKKPITWFEARRQILGKFELESDAEIHWEVCYGQSRKDNFALALSPECVSNATKYLQNLRLVPFPENYRQLMIQCTDRHLEDCTLYYPETQFNDELLNMKGVSIEYYANTDTAKDFRSLSEGTALLDIIVKESSERGCPLYLFPRRCYSKLTRDLFDSGNLICDYYRDIEDNMHPYDTLELPIITETTSRSFLEKLLKSESALMEYGTIEWMEWMARRLRFFDYNQEVVNFYHRSVAERDYCEQDEALIQRIRSALFEPSLGKATTSIEKMKVDAFVYNSMDILNRGERLVLLNPPSSSIEALLQLSHFIRARRMPPS</sequence>
<dbReference type="Gene3D" id="2.60.34.10">
    <property type="entry name" value="Substrate Binding Domain Of DNAk, Chain A, domain 1"/>
    <property type="match status" value="1"/>
</dbReference>
<dbReference type="GO" id="GO:0140662">
    <property type="term" value="F:ATP-dependent protein folding chaperone"/>
    <property type="evidence" value="ECO:0007669"/>
    <property type="project" value="InterPro"/>
</dbReference>
<dbReference type="PRINTS" id="PR00301">
    <property type="entry name" value="HEATSHOCK70"/>
</dbReference>
<dbReference type="GO" id="GO:0031072">
    <property type="term" value="F:heat shock protein binding"/>
    <property type="evidence" value="ECO:0000318"/>
    <property type="project" value="GO_Central"/>
</dbReference>
<name>A0A2A6CZL2_PRIPA</name>
<dbReference type="SUPFAM" id="SSF53067">
    <property type="entry name" value="Actin-like ATPase domain"/>
    <property type="match status" value="2"/>
</dbReference>
<dbReference type="InterPro" id="IPR043129">
    <property type="entry name" value="ATPase_NBD"/>
</dbReference>
<comment type="similarity">
    <text evidence="1">Belongs to the heat shock protein 70 family.</text>
</comment>
<dbReference type="Gene3D" id="3.90.640.10">
    <property type="entry name" value="Actin, Chain A, domain 4"/>
    <property type="match status" value="1"/>
</dbReference>